<keyword evidence="1" id="KW-0732">Signal</keyword>
<name>A0A6G9ALS0_9BACT</name>
<feature type="signal peptide" evidence="1">
    <location>
        <begin position="1"/>
        <end position="22"/>
    </location>
</feature>
<feature type="chain" id="PRO_5026043292" evidence="1">
    <location>
        <begin position="23"/>
        <end position="509"/>
    </location>
</feature>
<dbReference type="Proteomes" id="UP000501802">
    <property type="component" value="Chromosome"/>
</dbReference>
<reference evidence="2 3" key="1">
    <citation type="submission" date="2020-03" db="EMBL/GenBank/DDBJ databases">
        <authorList>
            <person name="Kim M.K."/>
        </authorList>
    </citation>
    <scope>NUCLEOTIDE SEQUENCE [LARGE SCALE GENOMIC DNA]</scope>
    <source>
        <strain evidence="2 3">BT328</strain>
    </source>
</reference>
<dbReference type="AlphaFoldDB" id="A0A6G9ALS0"/>
<dbReference type="EMBL" id="CP050063">
    <property type="protein sequence ID" value="QIP13276.1"/>
    <property type="molecule type" value="Genomic_DNA"/>
</dbReference>
<accession>A0A6G9ALS0</accession>
<keyword evidence="3" id="KW-1185">Reference proteome</keyword>
<organism evidence="2 3">
    <name type="scientific">Spirosoma aureum</name>
    <dbReference type="NCBI Taxonomy" id="2692134"/>
    <lineage>
        <taxon>Bacteria</taxon>
        <taxon>Pseudomonadati</taxon>
        <taxon>Bacteroidota</taxon>
        <taxon>Cytophagia</taxon>
        <taxon>Cytophagales</taxon>
        <taxon>Cytophagaceae</taxon>
        <taxon>Spirosoma</taxon>
    </lineage>
</organism>
<evidence type="ECO:0000313" key="2">
    <source>
        <dbReference type="EMBL" id="QIP13276.1"/>
    </source>
</evidence>
<dbReference type="RefSeq" id="WP_167208185.1">
    <property type="nucleotide sequence ID" value="NZ_CP050063.1"/>
</dbReference>
<dbReference type="KEGG" id="spib:G8759_11880"/>
<gene>
    <name evidence="2" type="ORF">G8759_11880</name>
</gene>
<evidence type="ECO:0000256" key="1">
    <source>
        <dbReference type="SAM" id="SignalP"/>
    </source>
</evidence>
<evidence type="ECO:0000313" key="3">
    <source>
        <dbReference type="Proteomes" id="UP000501802"/>
    </source>
</evidence>
<sequence>MRILSFRLCVSIWLVTIGAVSAQLRTAPSSTKGRVGTYTPHDPAVTAFSGLQTIQNDRIMVGVDSRYGGAITYLSFANGENMVNNFDLGRQVQVGLYSGPNPYTEKGKQPNPNWTGLGWNPIQAGDVYGNPSDILAFRKEANLLYVKTHPRHFALNDVLGESYIEHWIRLENNVVKVHAKVTLFRSDQTKYEGRQQEMPCIYLNGNYHNIYAYTGNKPFLNDGLTQIRPPIGFGDIHPTEPWMASTDDRGFGVGLFSENSYDWKKGYFGTDLAGDEFTADASYIANTPYIVFDHNFTHEWDYEMVVGHITDIRRYMYDKPRPETGPNYRFDTSRKGWHYFNAVDSGWPVQGNLTVQLTNKQRDLIQSPNVFWQGSSNPKLYLRAAFQTQNTAFRLSWRKPDDATLYRTEDQYIDFPIINDGQFHTYEIDLSNKQGWLNANIGLIEFRPPPNGPDVNGWVKMEWLATSTNGPKGNNNSVVVVPNDPLAPAVCEPGIAPVSVQKIRLIHGH</sequence>
<proteinExistence type="predicted"/>
<protein>
    <submittedName>
        <fullName evidence="2">Uncharacterized protein</fullName>
    </submittedName>
</protein>